<dbReference type="Gene3D" id="2.60.40.10">
    <property type="entry name" value="Immunoglobulins"/>
    <property type="match status" value="3"/>
</dbReference>
<keyword evidence="1" id="KW-0472">Membrane</keyword>
<feature type="domain" description="Ig-like" evidence="3">
    <location>
        <begin position="241"/>
        <end position="322"/>
    </location>
</feature>
<name>A0ABD0XA33_UMBPY</name>
<dbReference type="InterPro" id="IPR036179">
    <property type="entry name" value="Ig-like_dom_sf"/>
</dbReference>
<dbReference type="SUPFAM" id="SSF48726">
    <property type="entry name" value="Immunoglobulin"/>
    <property type="match status" value="3"/>
</dbReference>
<evidence type="ECO:0000313" key="4">
    <source>
        <dbReference type="EMBL" id="KAL1005625.1"/>
    </source>
</evidence>
<keyword evidence="1" id="KW-0812">Transmembrane</keyword>
<feature type="transmembrane region" description="Helical" evidence="1">
    <location>
        <begin position="330"/>
        <end position="355"/>
    </location>
</feature>
<dbReference type="InterPro" id="IPR013783">
    <property type="entry name" value="Ig-like_fold"/>
</dbReference>
<dbReference type="AlphaFoldDB" id="A0ABD0XA33"/>
<reference evidence="4 5" key="1">
    <citation type="submission" date="2024-06" db="EMBL/GenBank/DDBJ databases">
        <authorList>
            <person name="Pan Q."/>
            <person name="Wen M."/>
            <person name="Jouanno E."/>
            <person name="Zahm M."/>
            <person name="Klopp C."/>
            <person name="Cabau C."/>
            <person name="Louis A."/>
            <person name="Berthelot C."/>
            <person name="Parey E."/>
            <person name="Roest Crollius H."/>
            <person name="Montfort J."/>
            <person name="Robinson-Rechavi M."/>
            <person name="Bouchez O."/>
            <person name="Lampietro C."/>
            <person name="Lopez Roques C."/>
            <person name="Donnadieu C."/>
            <person name="Postlethwait J."/>
            <person name="Bobe J."/>
            <person name="Verreycken H."/>
            <person name="Guiguen Y."/>
        </authorList>
    </citation>
    <scope>NUCLEOTIDE SEQUENCE [LARGE SCALE GENOMIC DNA]</scope>
    <source>
        <strain evidence="4">Up_M1</strain>
        <tissue evidence="4">Testis</tissue>
    </source>
</reference>
<protein>
    <recommendedName>
        <fullName evidence="3">Ig-like domain-containing protein</fullName>
    </recommendedName>
</protein>
<dbReference type="Proteomes" id="UP001557470">
    <property type="component" value="Unassembled WGS sequence"/>
</dbReference>
<dbReference type="Pfam" id="PF13895">
    <property type="entry name" value="Ig_2"/>
    <property type="match status" value="2"/>
</dbReference>
<feature type="domain" description="Ig-like" evidence="3">
    <location>
        <begin position="151"/>
        <end position="236"/>
    </location>
</feature>
<keyword evidence="2" id="KW-0732">Signal</keyword>
<dbReference type="InterPro" id="IPR003598">
    <property type="entry name" value="Ig_sub2"/>
</dbReference>
<evidence type="ECO:0000256" key="1">
    <source>
        <dbReference type="SAM" id="Phobius"/>
    </source>
</evidence>
<gene>
    <name evidence="4" type="ORF">UPYG_G00061510</name>
</gene>
<comment type="caution">
    <text evidence="4">The sequence shown here is derived from an EMBL/GenBank/DDBJ whole genome shotgun (WGS) entry which is preliminary data.</text>
</comment>
<evidence type="ECO:0000256" key="2">
    <source>
        <dbReference type="SAM" id="SignalP"/>
    </source>
</evidence>
<dbReference type="PROSITE" id="PS50835">
    <property type="entry name" value="IG_LIKE"/>
    <property type="match status" value="2"/>
</dbReference>
<evidence type="ECO:0000313" key="5">
    <source>
        <dbReference type="Proteomes" id="UP001557470"/>
    </source>
</evidence>
<proteinExistence type="predicted"/>
<dbReference type="InterPro" id="IPR003599">
    <property type="entry name" value="Ig_sub"/>
</dbReference>
<dbReference type="EMBL" id="JAGEUA010000002">
    <property type="protein sequence ID" value="KAL1005625.1"/>
    <property type="molecule type" value="Genomic_DNA"/>
</dbReference>
<evidence type="ECO:0000259" key="3">
    <source>
        <dbReference type="PROSITE" id="PS50835"/>
    </source>
</evidence>
<feature type="chain" id="PRO_5044754536" description="Ig-like domain-containing protein" evidence="2">
    <location>
        <begin position="29"/>
        <end position="453"/>
    </location>
</feature>
<keyword evidence="5" id="KW-1185">Reference proteome</keyword>
<dbReference type="SMART" id="SM00408">
    <property type="entry name" value="IGc2"/>
    <property type="match status" value="2"/>
</dbReference>
<organism evidence="4 5">
    <name type="scientific">Umbra pygmaea</name>
    <name type="common">Eastern mudminnow</name>
    <dbReference type="NCBI Taxonomy" id="75934"/>
    <lineage>
        <taxon>Eukaryota</taxon>
        <taxon>Metazoa</taxon>
        <taxon>Chordata</taxon>
        <taxon>Craniata</taxon>
        <taxon>Vertebrata</taxon>
        <taxon>Euteleostomi</taxon>
        <taxon>Actinopterygii</taxon>
        <taxon>Neopterygii</taxon>
        <taxon>Teleostei</taxon>
        <taxon>Protacanthopterygii</taxon>
        <taxon>Esociformes</taxon>
        <taxon>Umbridae</taxon>
        <taxon>Umbra</taxon>
    </lineage>
</organism>
<dbReference type="PANTHER" id="PTHR46013">
    <property type="entry name" value="VASCULAR CELL ADHESION MOLECULE 1"/>
    <property type="match status" value="1"/>
</dbReference>
<feature type="signal peptide" evidence="2">
    <location>
        <begin position="1"/>
        <end position="28"/>
    </location>
</feature>
<accession>A0ABD0XA33</accession>
<dbReference type="PANTHER" id="PTHR46013:SF4">
    <property type="entry name" value="B-CELL RECEPTOR CD22-RELATED"/>
    <property type="match status" value="1"/>
</dbReference>
<dbReference type="SMART" id="SM00409">
    <property type="entry name" value="IG"/>
    <property type="match status" value="3"/>
</dbReference>
<keyword evidence="1" id="KW-1133">Transmembrane helix</keyword>
<dbReference type="CDD" id="cd00096">
    <property type="entry name" value="Ig"/>
    <property type="match status" value="1"/>
</dbReference>
<sequence length="453" mass="49751">MTEVPTMAVTSSINVMGLLLFSVSVVLGQVSINQSTCAAEAAAAVANWRPPGWGVTYSTQRICALNGSTVNLSCSYMYPSGTVTSTFWFTKCGNTTYISLMNDSDYTGRVNYSSMIKTHILTITDLRENDSAIYWFRFITDQPGGIFYGNPGVTMSVTGLQVNMSATNVTEGDRVTLNCITNCNLTGSTYIWYKNRHYINNNTSLYLNPVSSMDAGNYSCAVKGFDDLRSPEETLTVRYCPKNMSVSVSPSGEIVEGSLVTLTCSSDANPPVDKYTWYKKNVTSPKASGQSYSITNIRSEDSGEYYCEAENMVGRQKSKFFTINVADSSYLTLVIVVVPVVLVVLIMCLCGFIWFRKNRKKKPKSISDTIKADDGQRDSIPVYAISNNTTSTAAQTTDSGKQEDLQYASVQFSSSKNQEVPLYSSVQLSKPQKQEEEAQYAAVKFSSPSAATW</sequence>
<dbReference type="InterPro" id="IPR007110">
    <property type="entry name" value="Ig-like_dom"/>
</dbReference>